<feature type="signal peptide" evidence="1">
    <location>
        <begin position="1"/>
        <end position="23"/>
    </location>
</feature>
<evidence type="ECO:0000256" key="1">
    <source>
        <dbReference type="SAM" id="SignalP"/>
    </source>
</evidence>
<reference evidence="2 3" key="1">
    <citation type="submission" date="2015-07" db="EMBL/GenBank/DDBJ databases">
        <title>High-quality draft genome sequence of Oceanobacillus caeni HM6, a bacillus isolated from a human feces.</title>
        <authorList>
            <person name="Kumar J."/>
            <person name="Verma M.K."/>
            <person name="Pandey R."/>
            <person name="Bhambi M."/>
            <person name="Chauhan N."/>
        </authorList>
    </citation>
    <scope>NUCLEOTIDE SEQUENCE [LARGE SCALE GENOMIC DNA]</scope>
    <source>
        <strain evidence="2 3">HM6</strain>
    </source>
</reference>
<dbReference type="EMBL" id="LGTK01000100">
    <property type="protein sequence ID" value="KPH70546.1"/>
    <property type="molecule type" value="Genomic_DNA"/>
</dbReference>
<dbReference type="RefSeq" id="WP_060669274.1">
    <property type="nucleotide sequence ID" value="NZ_JANKBL010000055.1"/>
</dbReference>
<dbReference type="Proteomes" id="UP000037854">
    <property type="component" value="Unassembled WGS sequence"/>
</dbReference>
<evidence type="ECO:0000313" key="2">
    <source>
        <dbReference type="EMBL" id="KPH70546.1"/>
    </source>
</evidence>
<dbReference type="PROSITE" id="PS51257">
    <property type="entry name" value="PROKAR_LIPOPROTEIN"/>
    <property type="match status" value="1"/>
</dbReference>
<protein>
    <recommendedName>
        <fullName evidence="4">Lipoprotein</fullName>
    </recommendedName>
</protein>
<gene>
    <name evidence="2" type="ORF">AFL42_16680</name>
</gene>
<name>A0ABR5MFF3_9BACI</name>
<keyword evidence="1" id="KW-0732">Signal</keyword>
<feature type="chain" id="PRO_5046618270" description="Lipoprotein" evidence="1">
    <location>
        <begin position="24"/>
        <end position="127"/>
    </location>
</feature>
<evidence type="ECO:0000313" key="3">
    <source>
        <dbReference type="Proteomes" id="UP000037854"/>
    </source>
</evidence>
<accession>A0ABR5MFF3</accession>
<keyword evidence="3" id="KW-1185">Reference proteome</keyword>
<comment type="caution">
    <text evidence="2">The sequence shown here is derived from an EMBL/GenBank/DDBJ whole genome shotgun (WGS) entry which is preliminary data.</text>
</comment>
<organism evidence="2 3">
    <name type="scientific">Oceanobacillus caeni</name>
    <dbReference type="NCBI Taxonomy" id="405946"/>
    <lineage>
        <taxon>Bacteria</taxon>
        <taxon>Bacillati</taxon>
        <taxon>Bacillota</taxon>
        <taxon>Bacilli</taxon>
        <taxon>Bacillales</taxon>
        <taxon>Bacillaceae</taxon>
        <taxon>Oceanobacillus</taxon>
    </lineage>
</organism>
<proteinExistence type="predicted"/>
<sequence>MNKKIIFWGINMLLVLSFLVACNNDVNEKTTSSKPPTAQEVLRDDPDADIFQIKGIIYKTGIEWVNDVNVTKDKEIGIIKETSKSKFKDGTASKLSPNTKIFSTNEEYILIVEENGVVKKYLALSEG</sequence>
<evidence type="ECO:0008006" key="4">
    <source>
        <dbReference type="Google" id="ProtNLM"/>
    </source>
</evidence>